<name>A0A177WY08_BATDL</name>
<comment type="subcellular location">
    <subcellularLocation>
        <location evidence="1">Nucleus</location>
    </subcellularLocation>
</comment>
<feature type="region of interest" description="Disordered" evidence="3">
    <location>
        <begin position="30"/>
        <end position="49"/>
    </location>
</feature>
<feature type="domain" description="FAM192A/Fyv6 N-terminal" evidence="4">
    <location>
        <begin position="31"/>
        <end position="113"/>
    </location>
</feature>
<gene>
    <name evidence="5" type="ORF">BDEG_28158</name>
</gene>
<dbReference type="AlphaFoldDB" id="A0A177WY08"/>
<evidence type="ECO:0000259" key="4">
    <source>
        <dbReference type="Pfam" id="PF10187"/>
    </source>
</evidence>
<evidence type="ECO:0000256" key="3">
    <source>
        <dbReference type="SAM" id="MobiDB-lite"/>
    </source>
</evidence>
<dbReference type="OrthoDB" id="2162353at2759"/>
<dbReference type="PANTHER" id="PTHR13495:SF0">
    <property type="entry name" value="PSME3-INTERACTING PROTEIN"/>
    <property type="match status" value="1"/>
</dbReference>
<evidence type="ECO:0000313" key="5">
    <source>
        <dbReference type="EMBL" id="OAJ44987.1"/>
    </source>
</evidence>
<dbReference type="Pfam" id="PF10187">
    <property type="entry name" value="FAM192A_Fyv6_N"/>
    <property type="match status" value="1"/>
</dbReference>
<dbReference type="eggNOG" id="KOG4036">
    <property type="taxonomic scope" value="Eukaryota"/>
</dbReference>
<feature type="region of interest" description="Disordered" evidence="3">
    <location>
        <begin position="168"/>
        <end position="188"/>
    </location>
</feature>
<accession>A0A177WY08</accession>
<dbReference type="Proteomes" id="UP000077115">
    <property type="component" value="Unassembled WGS sequence"/>
</dbReference>
<dbReference type="InterPro" id="IPR039845">
    <property type="entry name" value="FAM192A"/>
</dbReference>
<dbReference type="EMBL" id="DS022314">
    <property type="protein sequence ID" value="OAJ44987.1"/>
    <property type="molecule type" value="Genomic_DNA"/>
</dbReference>
<reference evidence="5 6" key="1">
    <citation type="submission" date="2006-10" db="EMBL/GenBank/DDBJ databases">
        <title>The Genome Sequence of Batrachochytrium dendrobatidis JEL423.</title>
        <authorList>
            <consortium name="The Broad Institute Genome Sequencing Platform"/>
            <person name="Birren B."/>
            <person name="Lander E."/>
            <person name="Galagan J."/>
            <person name="Cuomo C."/>
            <person name="Devon K."/>
            <person name="Jaffe D."/>
            <person name="Butler J."/>
            <person name="Alvarez P."/>
            <person name="Gnerre S."/>
            <person name="Grabherr M."/>
            <person name="Kleber M."/>
            <person name="Mauceli E."/>
            <person name="Brockman W."/>
            <person name="Young S."/>
            <person name="LaButti K."/>
            <person name="Sykes S."/>
            <person name="DeCaprio D."/>
            <person name="Crawford M."/>
            <person name="Koehrsen M."/>
            <person name="Engels R."/>
            <person name="Montgomery P."/>
            <person name="Pearson M."/>
            <person name="Howarth C."/>
            <person name="Larson L."/>
            <person name="White J."/>
            <person name="O'Leary S."/>
            <person name="Kodira C."/>
            <person name="Zeng Q."/>
            <person name="Yandava C."/>
            <person name="Alvarado L."/>
            <person name="Longcore J."/>
            <person name="James T."/>
        </authorList>
    </citation>
    <scope>NUCLEOTIDE SEQUENCE [LARGE SCALE GENOMIC DNA]</scope>
    <source>
        <strain evidence="5 6">JEL423</strain>
    </source>
</reference>
<proteinExistence type="predicted"/>
<keyword evidence="2" id="KW-0539">Nucleus</keyword>
<sequence length="219" mass="24466">MSEGFFSKSLGTKTETSVVAVQMASKFVTEKELGNQDQTKEPDAEYDPRPLFEKLAEKKQLQDEEFAEKMKFSNQIKLLDSDEVEFLTHAKSLAAAKERDIKHADQAALDEFRNAKISTVTHVLDSADRLDSNMTFKPTQPIHASHKNVIQDTQKSILLKGVKRKSTLNTNVSSHSTTTDSPKRTKHSIDIKSNAVSCKPTSTVLTAMINTYESSDEDE</sequence>
<protein>
    <recommendedName>
        <fullName evidence="4">FAM192A/Fyv6 N-terminal domain-containing protein</fullName>
    </recommendedName>
</protein>
<dbReference type="PANTHER" id="PTHR13495">
    <property type="entry name" value="NEFA-INTERACTING NUCLEAR PROTEIN NIP30"/>
    <property type="match status" value="1"/>
</dbReference>
<dbReference type="STRING" id="403673.A0A177WY08"/>
<dbReference type="InterPro" id="IPR019331">
    <property type="entry name" value="FAM192A/Fyv6_N"/>
</dbReference>
<reference evidence="5 6" key="2">
    <citation type="submission" date="2016-05" db="EMBL/GenBank/DDBJ databases">
        <title>Lineage-specific infection strategies underlie the spectrum of fungal disease in amphibians.</title>
        <authorList>
            <person name="Cuomo C.A."/>
            <person name="Farrer R.A."/>
            <person name="James T."/>
            <person name="Longcore J."/>
            <person name="Birren B."/>
        </authorList>
    </citation>
    <scope>NUCLEOTIDE SEQUENCE [LARGE SCALE GENOMIC DNA]</scope>
    <source>
        <strain evidence="5 6">JEL423</strain>
    </source>
</reference>
<evidence type="ECO:0000256" key="2">
    <source>
        <dbReference type="ARBA" id="ARBA00023242"/>
    </source>
</evidence>
<organism evidence="5 6">
    <name type="scientific">Batrachochytrium dendrobatidis (strain JEL423)</name>
    <dbReference type="NCBI Taxonomy" id="403673"/>
    <lineage>
        <taxon>Eukaryota</taxon>
        <taxon>Fungi</taxon>
        <taxon>Fungi incertae sedis</taxon>
        <taxon>Chytridiomycota</taxon>
        <taxon>Chytridiomycota incertae sedis</taxon>
        <taxon>Chytridiomycetes</taxon>
        <taxon>Rhizophydiales</taxon>
        <taxon>Rhizophydiales incertae sedis</taxon>
        <taxon>Batrachochytrium</taxon>
    </lineage>
</organism>
<evidence type="ECO:0000313" key="6">
    <source>
        <dbReference type="Proteomes" id="UP000077115"/>
    </source>
</evidence>
<dbReference type="GO" id="GO:0005634">
    <property type="term" value="C:nucleus"/>
    <property type="evidence" value="ECO:0007669"/>
    <property type="project" value="UniProtKB-SubCell"/>
</dbReference>
<evidence type="ECO:0000256" key="1">
    <source>
        <dbReference type="ARBA" id="ARBA00004123"/>
    </source>
</evidence>
<feature type="compositionally biased region" description="Polar residues" evidence="3">
    <location>
        <begin position="168"/>
        <end position="180"/>
    </location>
</feature>
<dbReference type="VEuPathDB" id="FungiDB:BDEG_28158"/>